<dbReference type="AlphaFoldDB" id="A0A8H4RNC5"/>
<feature type="region of interest" description="Disordered" evidence="1">
    <location>
        <begin position="181"/>
        <end position="238"/>
    </location>
</feature>
<gene>
    <name evidence="2" type="ORF">G7Y89_g6111</name>
</gene>
<evidence type="ECO:0000313" key="3">
    <source>
        <dbReference type="Proteomes" id="UP000566819"/>
    </source>
</evidence>
<evidence type="ECO:0000256" key="1">
    <source>
        <dbReference type="SAM" id="MobiDB-lite"/>
    </source>
</evidence>
<reference evidence="2 3" key="1">
    <citation type="submission" date="2020-03" db="EMBL/GenBank/DDBJ databases">
        <title>Draft Genome Sequence of Cudoniella acicularis.</title>
        <authorList>
            <person name="Buettner E."/>
            <person name="Kellner H."/>
        </authorList>
    </citation>
    <scope>NUCLEOTIDE SEQUENCE [LARGE SCALE GENOMIC DNA]</scope>
    <source>
        <strain evidence="2 3">DSM 108380</strain>
    </source>
</reference>
<protein>
    <submittedName>
        <fullName evidence="2">Uncharacterized protein</fullName>
    </submittedName>
</protein>
<accession>A0A8H4RNC5</accession>
<proteinExistence type="predicted"/>
<feature type="compositionally biased region" description="Basic and acidic residues" evidence="1">
    <location>
        <begin position="145"/>
        <end position="157"/>
    </location>
</feature>
<evidence type="ECO:0000313" key="2">
    <source>
        <dbReference type="EMBL" id="KAF4632020.1"/>
    </source>
</evidence>
<organism evidence="2 3">
    <name type="scientific">Cudoniella acicularis</name>
    <dbReference type="NCBI Taxonomy" id="354080"/>
    <lineage>
        <taxon>Eukaryota</taxon>
        <taxon>Fungi</taxon>
        <taxon>Dikarya</taxon>
        <taxon>Ascomycota</taxon>
        <taxon>Pezizomycotina</taxon>
        <taxon>Leotiomycetes</taxon>
        <taxon>Helotiales</taxon>
        <taxon>Tricladiaceae</taxon>
        <taxon>Cudoniella</taxon>
    </lineage>
</organism>
<sequence length="238" mass="27249">MSIPVDYSGANFLAAIQNKAPAFSAGDDLITFLQFNEQAVEFPRGFTTDLYLRRCEKNNRSIVTEDFLVPEETSNANGEDEANNENLDMSIADEINRHDGPARLTTIKVESNDLEEADEETRDVNSYMDYDRNSSMQAKPYTDSEGDHMSYIKDEPCSDKENVITEASDIYSYTDYDHNSSIQAEPYTDSEYDHNSSIKNEPYSDSEDANEETRYSEEEEDNEEAFIKNEWSEDEDEI</sequence>
<comment type="caution">
    <text evidence="2">The sequence shown here is derived from an EMBL/GenBank/DDBJ whole genome shotgun (WGS) entry which is preliminary data.</text>
</comment>
<feature type="compositionally biased region" description="Acidic residues" evidence="1">
    <location>
        <begin position="112"/>
        <end position="121"/>
    </location>
</feature>
<keyword evidence="3" id="KW-1185">Reference proteome</keyword>
<feature type="region of interest" description="Disordered" evidence="1">
    <location>
        <begin position="109"/>
        <end position="157"/>
    </location>
</feature>
<dbReference type="Proteomes" id="UP000566819">
    <property type="component" value="Unassembled WGS sequence"/>
</dbReference>
<name>A0A8H4RNC5_9HELO</name>
<dbReference type="EMBL" id="JAAMPI010000388">
    <property type="protein sequence ID" value="KAF4632020.1"/>
    <property type="molecule type" value="Genomic_DNA"/>
</dbReference>